<feature type="transmembrane region" description="Helical" evidence="1">
    <location>
        <begin position="189"/>
        <end position="210"/>
    </location>
</feature>
<feature type="transmembrane region" description="Helical" evidence="1">
    <location>
        <begin position="131"/>
        <end position="152"/>
    </location>
</feature>
<feature type="transmembrane region" description="Helical" evidence="1">
    <location>
        <begin position="54"/>
        <end position="78"/>
    </location>
</feature>
<reference evidence="2" key="1">
    <citation type="journal article" date="2014" name="Int. J. Syst. Evol. Microbiol.">
        <title>Complete genome sequence of Corynebacterium casei LMG S-19264T (=DSM 44701T), isolated from a smear-ripened cheese.</title>
        <authorList>
            <consortium name="US DOE Joint Genome Institute (JGI-PGF)"/>
            <person name="Walter F."/>
            <person name="Albersmeier A."/>
            <person name="Kalinowski J."/>
            <person name="Ruckert C."/>
        </authorList>
    </citation>
    <scope>NUCLEOTIDE SEQUENCE</scope>
    <source>
        <strain evidence="2">KCTC 42650</strain>
    </source>
</reference>
<accession>A0A8J3H3F5</accession>
<dbReference type="AlphaFoldDB" id="A0A8J3H3F5"/>
<dbReference type="Proteomes" id="UP000626220">
    <property type="component" value="Unassembled WGS sequence"/>
</dbReference>
<feature type="transmembrane region" description="Helical" evidence="1">
    <location>
        <begin position="12"/>
        <end position="34"/>
    </location>
</feature>
<proteinExistence type="predicted"/>
<comment type="caution">
    <text evidence="2">The sequence shown here is derived from an EMBL/GenBank/DDBJ whole genome shotgun (WGS) entry which is preliminary data.</text>
</comment>
<feature type="transmembrane region" description="Helical" evidence="1">
    <location>
        <begin position="161"/>
        <end position="183"/>
    </location>
</feature>
<evidence type="ECO:0000313" key="2">
    <source>
        <dbReference type="EMBL" id="GHF72672.1"/>
    </source>
</evidence>
<gene>
    <name evidence="2" type="ORF">GCM10017056_49490</name>
</gene>
<keyword evidence="1" id="KW-1133">Transmembrane helix</keyword>
<keyword evidence="1" id="KW-0472">Membrane</keyword>
<evidence type="ECO:0000256" key="1">
    <source>
        <dbReference type="SAM" id="Phobius"/>
    </source>
</evidence>
<organism evidence="2 3">
    <name type="scientific">Seohaeicola zhoushanensis</name>
    <dbReference type="NCBI Taxonomy" id="1569283"/>
    <lineage>
        <taxon>Bacteria</taxon>
        <taxon>Pseudomonadati</taxon>
        <taxon>Pseudomonadota</taxon>
        <taxon>Alphaproteobacteria</taxon>
        <taxon>Rhodobacterales</taxon>
        <taxon>Roseobacteraceae</taxon>
        <taxon>Seohaeicola</taxon>
    </lineage>
</organism>
<feature type="transmembrane region" description="Helical" evidence="1">
    <location>
        <begin position="85"/>
        <end position="111"/>
    </location>
</feature>
<name>A0A8J3H3F5_9RHOB</name>
<dbReference type="RefSeq" id="WP_189682811.1">
    <property type="nucleotide sequence ID" value="NZ_BNCJ01000032.1"/>
</dbReference>
<reference evidence="2" key="2">
    <citation type="submission" date="2020-09" db="EMBL/GenBank/DDBJ databases">
        <authorList>
            <person name="Sun Q."/>
            <person name="Kim S."/>
        </authorList>
    </citation>
    <scope>NUCLEOTIDE SEQUENCE</scope>
    <source>
        <strain evidence="2">KCTC 42650</strain>
    </source>
</reference>
<protein>
    <submittedName>
        <fullName evidence="2">DUF4386 domain-containing protein</fullName>
    </submittedName>
</protein>
<evidence type="ECO:0000313" key="3">
    <source>
        <dbReference type="Proteomes" id="UP000626220"/>
    </source>
</evidence>
<sequence>MTAPNSPLPRIAGALYLVIILCGIWSEGFVRAALIEPDDAAATAEMIGARIGLFRASLVADTAMAVADVALAVVFLMLLRAQGEVLALIATAFRLVQAALIGASLVALGGVPAALELGEDGLALGLTAIHAGGYDLGLVFFGVTCFAMCALLRRSGGVPAAIAWGIGASGVVYIAGSLLRLAAPEWHEGFQPAYVVPLVSESALCLWLLLRGRI</sequence>
<keyword evidence="3" id="KW-1185">Reference proteome</keyword>
<keyword evidence="1" id="KW-0812">Transmembrane</keyword>
<dbReference type="Pfam" id="PF14329">
    <property type="entry name" value="DUF4386"/>
    <property type="match status" value="1"/>
</dbReference>
<dbReference type="InterPro" id="IPR025495">
    <property type="entry name" value="DUF4386"/>
</dbReference>
<dbReference type="EMBL" id="BNCJ01000032">
    <property type="protein sequence ID" value="GHF72672.1"/>
    <property type="molecule type" value="Genomic_DNA"/>
</dbReference>